<dbReference type="EMBL" id="CP084931">
    <property type="protein sequence ID" value="USI74715.1"/>
    <property type="molecule type" value="Genomic_DNA"/>
</dbReference>
<reference evidence="4" key="1">
    <citation type="journal article" date="2022" name="Toxins">
        <title>Genomic Analysis of Sphingopyxis sp. USTB-05 for Biodegrading Cyanobacterial Hepatotoxins.</title>
        <authorList>
            <person name="Liu C."/>
            <person name="Xu Q."/>
            <person name="Zhao Z."/>
            <person name="Zhang H."/>
            <person name="Liu X."/>
            <person name="Yin C."/>
            <person name="Liu Y."/>
            <person name="Yan H."/>
        </authorList>
    </citation>
    <scope>NUCLEOTIDE SEQUENCE</scope>
    <source>
        <strain evidence="4">NBD5</strain>
    </source>
</reference>
<organism evidence="4 5">
    <name type="scientific">Sphingomonas morindae</name>
    <dbReference type="NCBI Taxonomy" id="1541170"/>
    <lineage>
        <taxon>Bacteria</taxon>
        <taxon>Pseudomonadati</taxon>
        <taxon>Pseudomonadota</taxon>
        <taxon>Alphaproteobacteria</taxon>
        <taxon>Sphingomonadales</taxon>
        <taxon>Sphingomonadaceae</taxon>
        <taxon>Sphingomonas</taxon>
    </lineage>
</organism>
<feature type="region of interest" description="Disordered" evidence="1">
    <location>
        <begin position="69"/>
        <end position="92"/>
    </location>
</feature>
<sequence>MALSFATLAVSLLAAPALAQPAPAPVPAAGAAPEAGGLTLDTFLMRQTGRIMAADRDGDGRISRAEMMAAAPPGRDPSRRFDAMDTNHDNQLDAGEIRAALTQRFRRMDRNGDGVVTREERMAARGHGRGAADPQS</sequence>
<dbReference type="PROSITE" id="PS50222">
    <property type="entry name" value="EF_HAND_2"/>
    <property type="match status" value="1"/>
</dbReference>
<feature type="signal peptide" evidence="2">
    <location>
        <begin position="1"/>
        <end position="19"/>
    </location>
</feature>
<feature type="chain" id="PRO_5045306809" evidence="2">
    <location>
        <begin position="20"/>
        <end position="136"/>
    </location>
</feature>
<dbReference type="SUPFAM" id="SSF47473">
    <property type="entry name" value="EF-hand"/>
    <property type="match status" value="1"/>
</dbReference>
<keyword evidence="2" id="KW-0732">Signal</keyword>
<feature type="compositionally biased region" description="Basic and acidic residues" evidence="1">
    <location>
        <begin position="76"/>
        <end position="91"/>
    </location>
</feature>
<dbReference type="RefSeq" id="WP_252168529.1">
    <property type="nucleotide sequence ID" value="NZ_CP084931.1"/>
</dbReference>
<evidence type="ECO:0000256" key="1">
    <source>
        <dbReference type="SAM" id="MobiDB-lite"/>
    </source>
</evidence>
<proteinExistence type="predicted"/>
<dbReference type="InterPro" id="IPR002048">
    <property type="entry name" value="EF_hand_dom"/>
</dbReference>
<evidence type="ECO:0000313" key="5">
    <source>
        <dbReference type="Proteomes" id="UP001056937"/>
    </source>
</evidence>
<accession>A0ABY4XCT9</accession>
<evidence type="ECO:0000259" key="3">
    <source>
        <dbReference type="PROSITE" id="PS50222"/>
    </source>
</evidence>
<evidence type="ECO:0000313" key="4">
    <source>
        <dbReference type="EMBL" id="USI74715.1"/>
    </source>
</evidence>
<gene>
    <name evidence="4" type="ORF">LHA26_18365</name>
</gene>
<keyword evidence="5" id="KW-1185">Reference proteome</keyword>
<protein>
    <submittedName>
        <fullName evidence="4">Signal transduction protein</fullName>
    </submittedName>
</protein>
<dbReference type="InterPro" id="IPR018247">
    <property type="entry name" value="EF_Hand_1_Ca_BS"/>
</dbReference>
<name>A0ABY4XCT9_9SPHN</name>
<feature type="compositionally biased region" description="Basic and acidic residues" evidence="1">
    <location>
        <begin position="109"/>
        <end position="123"/>
    </location>
</feature>
<dbReference type="Proteomes" id="UP001056937">
    <property type="component" value="Chromosome 2"/>
</dbReference>
<feature type="region of interest" description="Disordered" evidence="1">
    <location>
        <begin position="109"/>
        <end position="136"/>
    </location>
</feature>
<evidence type="ECO:0000256" key="2">
    <source>
        <dbReference type="SAM" id="SignalP"/>
    </source>
</evidence>
<dbReference type="Gene3D" id="1.10.238.10">
    <property type="entry name" value="EF-hand"/>
    <property type="match status" value="1"/>
</dbReference>
<feature type="domain" description="EF-hand" evidence="3">
    <location>
        <begin position="96"/>
        <end position="130"/>
    </location>
</feature>
<dbReference type="InterPro" id="IPR011992">
    <property type="entry name" value="EF-hand-dom_pair"/>
</dbReference>
<dbReference type="PROSITE" id="PS00018">
    <property type="entry name" value="EF_HAND_1"/>
    <property type="match status" value="1"/>
</dbReference>
<dbReference type="Pfam" id="PF13202">
    <property type="entry name" value="EF-hand_5"/>
    <property type="match status" value="3"/>
</dbReference>